<dbReference type="EMBL" id="CP022315">
    <property type="protein sequence ID" value="ASK64017.1"/>
    <property type="molecule type" value="Genomic_DNA"/>
</dbReference>
<proteinExistence type="predicted"/>
<dbReference type="AlphaFoldDB" id="A0A220U7B8"/>
<evidence type="ECO:0000313" key="2">
    <source>
        <dbReference type="Proteomes" id="UP000198312"/>
    </source>
</evidence>
<keyword evidence="2" id="KW-1185">Reference proteome</keyword>
<evidence type="ECO:0000313" key="1">
    <source>
        <dbReference type="EMBL" id="ASK64017.1"/>
    </source>
</evidence>
<name>A0A220U7B8_9BACI</name>
<gene>
    <name evidence="1" type="ORF">CFK37_18575</name>
</gene>
<dbReference type="Proteomes" id="UP000198312">
    <property type="component" value="Chromosome"/>
</dbReference>
<dbReference type="OrthoDB" id="8538589at2"/>
<organism evidence="1 2">
    <name type="scientific">Virgibacillus phasianinus</name>
    <dbReference type="NCBI Taxonomy" id="2017483"/>
    <lineage>
        <taxon>Bacteria</taxon>
        <taxon>Bacillati</taxon>
        <taxon>Bacillota</taxon>
        <taxon>Bacilli</taxon>
        <taxon>Bacillales</taxon>
        <taxon>Bacillaceae</taxon>
        <taxon>Virgibacillus</taxon>
    </lineage>
</organism>
<dbReference type="KEGG" id="vil:CFK37_18575"/>
<sequence length="212" mass="24229">MILDTKTDKVNYVWYASYGSNLSRERFLCYIEGGQPKGSADVEIGCSDNSLPIKEATHIMQHPLYFAKASARWQNQGVAFIGLKKEEKHHTYSRKYLITEEQFKDVVKQENGVAIDMDLDDIKQRGLRTLKDTWYGTLLYVGEEDGYPIFTFTADFDSDVPVTKPSKQYLGMIINGLRNTLKLDRTEVVNYLSTKPGVADNYSREDIEELMG</sequence>
<dbReference type="Gene3D" id="3.10.490.10">
    <property type="entry name" value="Gamma-glutamyl cyclotransferase-like"/>
    <property type="match status" value="1"/>
</dbReference>
<reference evidence="1 2" key="1">
    <citation type="submission" date="2017-07" db="EMBL/GenBank/DDBJ databases">
        <title>Virgibacillus sp. LM2416.</title>
        <authorList>
            <person name="Tak E.J."/>
            <person name="Bae J.-W."/>
        </authorList>
    </citation>
    <scope>NUCLEOTIDE SEQUENCE [LARGE SCALE GENOMIC DNA]</scope>
    <source>
        <strain evidence="1 2">LM2416</strain>
    </source>
</reference>
<accession>A0A220U7B8</accession>
<evidence type="ECO:0008006" key="3">
    <source>
        <dbReference type="Google" id="ProtNLM"/>
    </source>
</evidence>
<protein>
    <recommendedName>
        <fullName evidence="3">Histone deacetylase</fullName>
    </recommendedName>
</protein>